<protein>
    <recommendedName>
        <fullName evidence="5">Endonuclease/exonuclease/phosphatase domain-containing protein</fullName>
    </recommendedName>
</protein>
<name>A0A388KBI6_CHABU</name>
<proteinExistence type="predicted"/>
<feature type="coiled-coil region" evidence="1">
    <location>
        <begin position="364"/>
        <end position="402"/>
    </location>
</feature>
<keyword evidence="1" id="KW-0175">Coiled coil</keyword>
<sequence>MDAILQLYPAVERAAWFDLECQIDMAIWAEGRPAARGKREKVRTKEREERTRREVRRRGVPRRNVTWEGRVDDPMKTDEPQWLFNENRKQPDEQPPPVVRESKVKGMEAVNTGQEDRMGGELAGAGPESSRQGRWKQYDNGQSRKGSERKIEKKQGKVKEGLQEVNAEKRWGEERWGAITAYGPTEIGTRRRMWERIQALIPEVGKIIIAGDFNSVLTPSLDAVGDRQMEVDSLALVNVLGGLDGMLMHVTTALQDLRSKLNKQLRGSYLAHRRTGEEYVGKLEELNSGPVEGQSDDEWWAERVEAARGWRPLGDGGSGRRRRQPVLRCAGEEKGGPAESALMTAMDHPFDGQRDRQRTTRGILKQKKEAEEQLKLQLARVAELARQEAAELEAATDHSRREYLLQQLERSLIDDRCAQITKHMPEMVLLEHKITSSQFTNWDDRFVRLERRVDELSAHQSKILDSIQGLSAQLAATKLITPQLPLLQPKSSPPPS</sequence>
<accession>A0A388KBI6</accession>
<feature type="compositionally biased region" description="Basic and acidic residues" evidence="2">
    <location>
        <begin position="145"/>
        <end position="159"/>
    </location>
</feature>
<comment type="caution">
    <text evidence="3">The sequence shown here is derived from an EMBL/GenBank/DDBJ whole genome shotgun (WGS) entry which is preliminary data.</text>
</comment>
<dbReference type="AlphaFoldDB" id="A0A388KBI6"/>
<organism evidence="3 4">
    <name type="scientific">Chara braunii</name>
    <name type="common">Braun's stonewort</name>
    <dbReference type="NCBI Taxonomy" id="69332"/>
    <lineage>
        <taxon>Eukaryota</taxon>
        <taxon>Viridiplantae</taxon>
        <taxon>Streptophyta</taxon>
        <taxon>Charophyceae</taxon>
        <taxon>Charales</taxon>
        <taxon>Characeae</taxon>
        <taxon>Chara</taxon>
    </lineage>
</organism>
<dbReference type="EMBL" id="BFEA01000087">
    <property type="protein sequence ID" value="GBG67424.1"/>
    <property type="molecule type" value="Genomic_DNA"/>
</dbReference>
<dbReference type="Proteomes" id="UP000265515">
    <property type="component" value="Unassembled WGS sequence"/>
</dbReference>
<reference evidence="3 4" key="1">
    <citation type="journal article" date="2018" name="Cell">
        <title>The Chara Genome: Secondary Complexity and Implications for Plant Terrestrialization.</title>
        <authorList>
            <person name="Nishiyama T."/>
            <person name="Sakayama H."/>
            <person name="Vries J.D."/>
            <person name="Buschmann H."/>
            <person name="Saint-Marcoux D."/>
            <person name="Ullrich K.K."/>
            <person name="Haas F.B."/>
            <person name="Vanderstraeten L."/>
            <person name="Becker D."/>
            <person name="Lang D."/>
            <person name="Vosolsobe S."/>
            <person name="Rombauts S."/>
            <person name="Wilhelmsson P.K.I."/>
            <person name="Janitza P."/>
            <person name="Kern R."/>
            <person name="Heyl A."/>
            <person name="Rumpler F."/>
            <person name="Villalobos L.I.A.C."/>
            <person name="Clay J.M."/>
            <person name="Skokan R."/>
            <person name="Toyoda A."/>
            <person name="Suzuki Y."/>
            <person name="Kagoshima H."/>
            <person name="Schijlen E."/>
            <person name="Tajeshwar N."/>
            <person name="Catarino B."/>
            <person name="Hetherington A.J."/>
            <person name="Saltykova A."/>
            <person name="Bonnot C."/>
            <person name="Breuninger H."/>
            <person name="Symeonidi A."/>
            <person name="Radhakrishnan G.V."/>
            <person name="Van Nieuwerburgh F."/>
            <person name="Deforce D."/>
            <person name="Chang C."/>
            <person name="Karol K.G."/>
            <person name="Hedrich R."/>
            <person name="Ulvskov P."/>
            <person name="Glockner G."/>
            <person name="Delwiche C.F."/>
            <person name="Petrasek J."/>
            <person name="Van de Peer Y."/>
            <person name="Friml J."/>
            <person name="Beilby M."/>
            <person name="Dolan L."/>
            <person name="Kohara Y."/>
            <person name="Sugano S."/>
            <person name="Fujiyama A."/>
            <person name="Delaux P.-M."/>
            <person name="Quint M."/>
            <person name="TheiBen G."/>
            <person name="Hagemann M."/>
            <person name="Harholt J."/>
            <person name="Dunand C."/>
            <person name="Zachgo S."/>
            <person name="Langdale J."/>
            <person name="Maumus F."/>
            <person name="Straeten D.V.D."/>
            <person name="Gould S.B."/>
            <person name="Rensing S.A."/>
        </authorList>
    </citation>
    <scope>NUCLEOTIDE SEQUENCE [LARGE SCALE GENOMIC DNA]</scope>
    <source>
        <strain evidence="3 4">S276</strain>
    </source>
</reference>
<evidence type="ECO:0000313" key="4">
    <source>
        <dbReference type="Proteomes" id="UP000265515"/>
    </source>
</evidence>
<evidence type="ECO:0008006" key="5">
    <source>
        <dbReference type="Google" id="ProtNLM"/>
    </source>
</evidence>
<feature type="region of interest" description="Disordered" evidence="2">
    <location>
        <begin position="85"/>
        <end position="159"/>
    </location>
</feature>
<evidence type="ECO:0000313" key="3">
    <source>
        <dbReference type="EMBL" id="GBG67424.1"/>
    </source>
</evidence>
<keyword evidence="4" id="KW-1185">Reference proteome</keyword>
<dbReference type="Gramene" id="GBG67424">
    <property type="protein sequence ID" value="GBG67424"/>
    <property type="gene ID" value="CBR_g559"/>
</dbReference>
<evidence type="ECO:0000256" key="1">
    <source>
        <dbReference type="SAM" id="Coils"/>
    </source>
</evidence>
<dbReference type="OrthoDB" id="9805389at2759"/>
<gene>
    <name evidence="3" type="ORF">CBR_g559</name>
</gene>
<evidence type="ECO:0000256" key="2">
    <source>
        <dbReference type="SAM" id="MobiDB-lite"/>
    </source>
</evidence>